<evidence type="ECO:0000259" key="4">
    <source>
        <dbReference type="PROSITE" id="PS50110"/>
    </source>
</evidence>
<dbReference type="Pfam" id="PF00072">
    <property type="entry name" value="Response_reg"/>
    <property type="match status" value="1"/>
</dbReference>
<dbReference type="SMART" id="SM00448">
    <property type="entry name" value="REC"/>
    <property type="match status" value="1"/>
</dbReference>
<dbReference type="InterPro" id="IPR050595">
    <property type="entry name" value="Bact_response_regulator"/>
</dbReference>
<reference evidence="5 6" key="1">
    <citation type="submission" date="2018-05" db="EMBL/GenBank/DDBJ databases">
        <title>complete genome sequence of Aquabacterium olei NBRC 110486.</title>
        <authorList>
            <person name="Tang B."/>
            <person name="Chang J."/>
            <person name="Zhang L."/>
            <person name="Yang H."/>
        </authorList>
    </citation>
    <scope>NUCLEOTIDE SEQUENCE [LARGE SCALE GENOMIC DNA]</scope>
    <source>
        <strain evidence="5 6">NBRC 110486</strain>
    </source>
</reference>
<proteinExistence type="predicted"/>
<dbReference type="SUPFAM" id="SSF52172">
    <property type="entry name" value="CheY-like"/>
    <property type="match status" value="1"/>
</dbReference>
<gene>
    <name evidence="5" type="ORF">DEH84_03705</name>
</gene>
<keyword evidence="6" id="KW-1185">Reference proteome</keyword>
<evidence type="ECO:0000313" key="6">
    <source>
        <dbReference type="Proteomes" id="UP000244892"/>
    </source>
</evidence>
<keyword evidence="1 2" id="KW-0597">Phosphoprotein</keyword>
<accession>A0A2U8FNS4</accession>
<dbReference type="Proteomes" id="UP000244892">
    <property type="component" value="Chromosome"/>
</dbReference>
<dbReference type="KEGG" id="aon:DEH84_03705"/>
<dbReference type="PANTHER" id="PTHR44591:SF23">
    <property type="entry name" value="CHEY SUBFAMILY"/>
    <property type="match status" value="1"/>
</dbReference>
<dbReference type="GO" id="GO:0000160">
    <property type="term" value="P:phosphorelay signal transduction system"/>
    <property type="evidence" value="ECO:0007669"/>
    <property type="project" value="InterPro"/>
</dbReference>
<evidence type="ECO:0000256" key="2">
    <source>
        <dbReference type="PROSITE-ProRule" id="PRU00169"/>
    </source>
</evidence>
<sequence>MSWGCRSKQPGHRMSSRDSSLTPFREDRPPRAASDVLIAAIPMPVSPHRFRVAEDRPSGTWFAKNRASRLRAGLFNMPCSEDVMRVLYVEDHPVNVEVMRALFALRPQLTLDVAVDGSSGLRAALRTPPDLLLLDLRLPDCHGTDLLARLRTHPSLAAVPAIAVTAEDDPDLSASTFADTWSKPLDIRGVLARLDQLYTRHALSQTRQPAAMAA</sequence>
<name>A0A2U8FNS4_9BURK</name>
<evidence type="ECO:0000256" key="1">
    <source>
        <dbReference type="ARBA" id="ARBA00022553"/>
    </source>
</evidence>
<protein>
    <recommendedName>
        <fullName evidence="4">Response regulatory domain-containing protein</fullName>
    </recommendedName>
</protein>
<dbReference type="InterPro" id="IPR011006">
    <property type="entry name" value="CheY-like_superfamily"/>
</dbReference>
<evidence type="ECO:0000256" key="3">
    <source>
        <dbReference type="SAM" id="MobiDB-lite"/>
    </source>
</evidence>
<dbReference type="EMBL" id="CP029210">
    <property type="protein sequence ID" value="AWI52620.1"/>
    <property type="molecule type" value="Genomic_DNA"/>
</dbReference>
<dbReference type="InterPro" id="IPR001789">
    <property type="entry name" value="Sig_transdc_resp-reg_receiver"/>
</dbReference>
<feature type="modified residue" description="4-aspartylphosphate" evidence="2">
    <location>
        <position position="135"/>
    </location>
</feature>
<feature type="region of interest" description="Disordered" evidence="3">
    <location>
        <begin position="1"/>
        <end position="29"/>
    </location>
</feature>
<dbReference type="PROSITE" id="PS50110">
    <property type="entry name" value="RESPONSE_REGULATORY"/>
    <property type="match status" value="1"/>
</dbReference>
<feature type="domain" description="Response regulatory" evidence="4">
    <location>
        <begin position="85"/>
        <end position="198"/>
    </location>
</feature>
<dbReference type="PANTHER" id="PTHR44591">
    <property type="entry name" value="STRESS RESPONSE REGULATOR PROTEIN 1"/>
    <property type="match status" value="1"/>
</dbReference>
<organism evidence="5 6">
    <name type="scientific">Aquabacterium olei</name>
    <dbReference type="NCBI Taxonomy" id="1296669"/>
    <lineage>
        <taxon>Bacteria</taxon>
        <taxon>Pseudomonadati</taxon>
        <taxon>Pseudomonadota</taxon>
        <taxon>Betaproteobacteria</taxon>
        <taxon>Burkholderiales</taxon>
        <taxon>Aquabacterium</taxon>
    </lineage>
</organism>
<dbReference type="AlphaFoldDB" id="A0A2U8FNS4"/>
<dbReference type="Gene3D" id="3.40.50.2300">
    <property type="match status" value="1"/>
</dbReference>
<evidence type="ECO:0000313" key="5">
    <source>
        <dbReference type="EMBL" id="AWI52620.1"/>
    </source>
</evidence>